<dbReference type="Proteomes" id="UP001208570">
    <property type="component" value="Unassembled WGS sequence"/>
</dbReference>
<dbReference type="InterPro" id="IPR000884">
    <property type="entry name" value="TSP1_rpt"/>
</dbReference>
<protein>
    <recommendedName>
        <fullName evidence="6">Spondin-like TSP1 domain-containing protein</fullName>
    </recommendedName>
</protein>
<reference evidence="7" key="1">
    <citation type="journal article" date="2023" name="Mol. Biol. Evol.">
        <title>Third-Generation Sequencing Reveals the Adaptive Role of the Epigenome in Three Deep-Sea Polychaetes.</title>
        <authorList>
            <person name="Perez M."/>
            <person name="Aroh O."/>
            <person name="Sun Y."/>
            <person name="Lan Y."/>
            <person name="Juniper S.K."/>
            <person name="Young C.R."/>
            <person name="Angers B."/>
            <person name="Qian P.Y."/>
        </authorList>
    </citation>
    <scope>NUCLEOTIDE SEQUENCE</scope>
    <source>
        <strain evidence="7">P08H-3</strain>
    </source>
</reference>
<dbReference type="Pfam" id="PF19030">
    <property type="entry name" value="TSP1_ADAMTS"/>
    <property type="match status" value="3"/>
</dbReference>
<keyword evidence="2" id="KW-1015">Disulfide bond</keyword>
<dbReference type="InterPro" id="IPR051418">
    <property type="entry name" value="Spondin/Thrombospondin_T1"/>
</dbReference>
<evidence type="ECO:0000313" key="7">
    <source>
        <dbReference type="EMBL" id="KAK2160045.1"/>
    </source>
</evidence>
<dbReference type="SMART" id="SM00209">
    <property type="entry name" value="TSP1"/>
    <property type="match status" value="12"/>
</dbReference>
<gene>
    <name evidence="7" type="ORF">LSH36_141g06039</name>
</gene>
<comment type="caution">
    <text evidence="7">The sequence shown here is derived from an EMBL/GenBank/DDBJ whole genome shotgun (WGS) entry which is preliminary data.</text>
</comment>
<keyword evidence="1" id="KW-0732">Signal</keyword>
<keyword evidence="5" id="KW-0472">Membrane</keyword>
<organism evidence="7 8">
    <name type="scientific">Paralvinella palmiformis</name>
    <dbReference type="NCBI Taxonomy" id="53620"/>
    <lineage>
        <taxon>Eukaryota</taxon>
        <taxon>Metazoa</taxon>
        <taxon>Spiralia</taxon>
        <taxon>Lophotrochozoa</taxon>
        <taxon>Annelida</taxon>
        <taxon>Polychaeta</taxon>
        <taxon>Sedentaria</taxon>
        <taxon>Canalipalpata</taxon>
        <taxon>Terebellida</taxon>
        <taxon>Terebelliformia</taxon>
        <taxon>Alvinellidae</taxon>
        <taxon>Paralvinella</taxon>
    </lineage>
</organism>
<evidence type="ECO:0000256" key="2">
    <source>
        <dbReference type="ARBA" id="ARBA00023157"/>
    </source>
</evidence>
<evidence type="ECO:0000256" key="1">
    <source>
        <dbReference type="ARBA" id="ARBA00022729"/>
    </source>
</evidence>
<dbReference type="PANTHER" id="PTHR11311">
    <property type="entry name" value="SPONDIN"/>
    <property type="match status" value="1"/>
</dbReference>
<feature type="region of interest" description="Disordered" evidence="4">
    <location>
        <begin position="1309"/>
        <end position="1358"/>
    </location>
</feature>
<evidence type="ECO:0000259" key="6">
    <source>
        <dbReference type="Pfam" id="PF19028"/>
    </source>
</evidence>
<keyword evidence="3" id="KW-0325">Glycoprotein</keyword>
<dbReference type="GO" id="GO:0005886">
    <property type="term" value="C:plasma membrane"/>
    <property type="evidence" value="ECO:0007669"/>
    <property type="project" value="TreeGrafter"/>
</dbReference>
<dbReference type="Gene3D" id="2.20.100.10">
    <property type="entry name" value="Thrombospondin type-1 (TSP1) repeat"/>
    <property type="match status" value="9"/>
</dbReference>
<dbReference type="Pfam" id="PF19028">
    <property type="entry name" value="TSP1_spondin"/>
    <property type="match status" value="2"/>
</dbReference>
<dbReference type="EMBL" id="JAODUP010000141">
    <property type="protein sequence ID" value="KAK2160045.1"/>
    <property type="molecule type" value="Genomic_DNA"/>
</dbReference>
<keyword evidence="8" id="KW-1185">Reference proteome</keyword>
<dbReference type="InterPro" id="IPR036383">
    <property type="entry name" value="TSP1_rpt_sf"/>
</dbReference>
<dbReference type="SUPFAM" id="SSF82895">
    <property type="entry name" value="TSP-1 type 1 repeat"/>
    <property type="match status" value="10"/>
</dbReference>
<feature type="region of interest" description="Disordered" evidence="4">
    <location>
        <begin position="500"/>
        <end position="519"/>
    </location>
</feature>
<dbReference type="FunFam" id="2.20.100.10:FF:000019">
    <property type="entry name" value="Thrombospondin type 1 domain containing 7A"/>
    <property type="match status" value="1"/>
</dbReference>
<name>A0AAD9N7T7_9ANNE</name>
<evidence type="ECO:0000256" key="5">
    <source>
        <dbReference type="SAM" id="Phobius"/>
    </source>
</evidence>
<dbReference type="PROSITE" id="PS50092">
    <property type="entry name" value="TSP1"/>
    <property type="match status" value="12"/>
</dbReference>
<dbReference type="GO" id="GO:0030036">
    <property type="term" value="P:actin cytoskeleton organization"/>
    <property type="evidence" value="ECO:0007669"/>
    <property type="project" value="TreeGrafter"/>
</dbReference>
<feature type="transmembrane region" description="Helical" evidence="5">
    <location>
        <begin position="1279"/>
        <end position="1303"/>
    </location>
</feature>
<accession>A0AAD9N7T7</accession>
<keyword evidence="5" id="KW-1133">Transmembrane helix</keyword>
<evidence type="ECO:0000313" key="8">
    <source>
        <dbReference type="Proteomes" id="UP001208570"/>
    </source>
</evidence>
<evidence type="ECO:0000256" key="4">
    <source>
        <dbReference type="SAM" id="MobiDB-lite"/>
    </source>
</evidence>
<proteinExistence type="predicted"/>
<evidence type="ECO:0000256" key="3">
    <source>
        <dbReference type="ARBA" id="ARBA00023180"/>
    </source>
</evidence>
<dbReference type="InterPro" id="IPR044004">
    <property type="entry name" value="TSP1_spondin_dom"/>
</dbReference>
<sequence>MRSFLAVYVYWWWVGDNLANNRDMEDTVPVPDYHCAFEAPIHTRSCHVSCPQDCVMSDWSSWGECLPDRCRHTRSRPKTGYHVRTRHILREGAYGGAFCLHEKETRDCEYPPCFRWRVRVRGECILKYPDMPCGEGRQSRVAECVNMKDETVSVRHCFDPKPSSHEVCEVPCAQDCVTSQWSSWSACSKSCGVGRATGHMTRSRELLAESGADGSPCPPPRMLLEKSRCNEFPCQTYFWRVTEWSHCHLADSTERCGIGRQEREVTCYDNMEEKMANKRCHVEEMPPTSQNCTVPCPKNCVFSTFTDWSACPVTCLRDDAKTLPEQERWRFVLEHPSPDGVPCPEMRETRPCMSLPRCSTYRWRISDWSQCMYATHYDSCGDGYRAREVRCLNDRDDVLPEEICISQLGSMPEVTQKCHVDNCEQDTCKFSDWSEWSGCSRRCGGYRTRMRHMEGVTNRIMACYDRSNYPLKQKSSCNCPPLTRLQVGNWSSCILEDDSAQTPRRRQDPDGYYNNTRPTTSLIGQLRPGGGHCGVGRRIQGIICQSLSLNVSAQVCESSEFAEEMCFIPCPRDCVMSQWNEWTACVTSQRCGIGSQARFRYQVETSLDGGRDCPDLNEGEEYEKQPCYVSCEQYSWTVEPWSPCTAVSSGTGISCGEGFQSRIVRCMRTFGNQEAVEVREYYCDPRTKPVETDRCTVPCPGDCVTSHWSEWSDCPQDCNTNSTRHRTRDIQRRPAAGTSFSCPQLRQVAYCQPGINCFLYEWVWSAWSPCHIDKGLRCGSGRRRKYAQCQRSDGQPMDRTFCRNVSLSGSGPICHSLRSGESGSDPVSFTIDSGLATNRSNNDDDDDVDDVAVALYYNTETPYLSILALINYQRSIQHPGLVKCLFKADDLVSEDNCVVPCPVDCTVSQWTEWTTCSRSCDLGYQTRSRNVLIHPANRGRQCPETLIQLRPCPFVECFHWAVSDWSPCTIEGGACGYGTQSRNLSCVRHDGVSIDISMCPPEYKAHFKLEQSCLLPCPGDCVLSQWSVWGPCHRLCEGPSDTEGRQTRSRVILSYPIGSGETCPSTLWQTRRCTAGMCPTYSWQTTAWFGDRRSVWCQRSDGMRVYGKYPECWQPLARSGMIQRFPMARFRCRGCRRTGMELGNLDCRKQYGPVCGSGSEWLVYFWIFFWQNRTAYKQILYQNITYYGACFLYTLVWQGGCPLSTKPASVKACIPDCLIPHTYCSDVNKCSCRQGYQPVYDEGKLVWCARMEENNRTGSDGVDVENQALLLPEDGPSNVWMYAVIAAGCAFVIFVIVAIYTILKHTRKDRPTRGTSSATTFRTKHNSDLSVNGTPLMPRAEPVTKLEPQYYSMDEEKT</sequence>
<dbReference type="Pfam" id="PF00090">
    <property type="entry name" value="TSP_1"/>
    <property type="match status" value="3"/>
</dbReference>
<keyword evidence="5" id="KW-0812">Transmembrane</keyword>
<feature type="domain" description="Spondin-like TSP1" evidence="6">
    <location>
        <begin position="905"/>
        <end position="957"/>
    </location>
</feature>
<dbReference type="PANTHER" id="PTHR11311:SF30">
    <property type="entry name" value="SPONDIN-LIKE TSP1 DOMAIN-CONTAINING PROTEIN"/>
    <property type="match status" value="1"/>
</dbReference>
<feature type="domain" description="Spondin-like TSP1" evidence="6">
    <location>
        <begin position="176"/>
        <end position="234"/>
    </location>
</feature>